<keyword evidence="2" id="KW-1185">Reference proteome</keyword>
<evidence type="ECO:0000313" key="2">
    <source>
        <dbReference type="Proteomes" id="UP000193144"/>
    </source>
</evidence>
<reference evidence="1 2" key="1">
    <citation type="submission" date="2016-07" db="EMBL/GenBank/DDBJ databases">
        <title>Pervasive Adenine N6-methylation of Active Genes in Fungi.</title>
        <authorList>
            <consortium name="DOE Joint Genome Institute"/>
            <person name="Mondo S.J."/>
            <person name="Dannebaum R.O."/>
            <person name="Kuo R.C."/>
            <person name="Labutti K."/>
            <person name="Haridas S."/>
            <person name="Kuo A."/>
            <person name="Salamov A."/>
            <person name="Ahrendt S.R."/>
            <person name="Lipzen A."/>
            <person name="Sullivan W."/>
            <person name="Andreopoulos W.B."/>
            <person name="Clum A."/>
            <person name="Lindquist E."/>
            <person name="Daum C."/>
            <person name="Ramamoorthy G.K."/>
            <person name="Gryganskyi A."/>
            <person name="Culley D."/>
            <person name="Magnuson J.K."/>
            <person name="James T.Y."/>
            <person name="O'Malley M.A."/>
            <person name="Stajich J.E."/>
            <person name="Spatafora J.W."/>
            <person name="Visel A."/>
            <person name="Grigoriev I.V."/>
        </authorList>
    </citation>
    <scope>NUCLEOTIDE SEQUENCE [LARGE SCALE GENOMIC DNA]</scope>
    <source>
        <strain evidence="1 2">CBS 115471</strain>
    </source>
</reference>
<proteinExistence type="predicted"/>
<evidence type="ECO:0000313" key="1">
    <source>
        <dbReference type="EMBL" id="ORY15891.1"/>
    </source>
</evidence>
<gene>
    <name evidence="1" type="ORF">BCR34DRAFT_470285</name>
</gene>
<feature type="non-terminal residue" evidence="1">
    <location>
        <position position="57"/>
    </location>
</feature>
<organism evidence="1 2">
    <name type="scientific">Clohesyomyces aquaticus</name>
    <dbReference type="NCBI Taxonomy" id="1231657"/>
    <lineage>
        <taxon>Eukaryota</taxon>
        <taxon>Fungi</taxon>
        <taxon>Dikarya</taxon>
        <taxon>Ascomycota</taxon>
        <taxon>Pezizomycotina</taxon>
        <taxon>Dothideomycetes</taxon>
        <taxon>Pleosporomycetidae</taxon>
        <taxon>Pleosporales</taxon>
        <taxon>Lindgomycetaceae</taxon>
        <taxon>Clohesyomyces</taxon>
    </lineage>
</organism>
<accession>A0A1Y2A048</accession>
<dbReference type="AlphaFoldDB" id="A0A1Y2A048"/>
<name>A0A1Y2A048_9PLEO</name>
<dbReference type="EMBL" id="MCFA01000022">
    <property type="protein sequence ID" value="ORY15891.1"/>
    <property type="molecule type" value="Genomic_DNA"/>
</dbReference>
<comment type="caution">
    <text evidence="1">The sequence shown here is derived from an EMBL/GenBank/DDBJ whole genome shotgun (WGS) entry which is preliminary data.</text>
</comment>
<feature type="non-terminal residue" evidence="1">
    <location>
        <position position="1"/>
    </location>
</feature>
<protein>
    <submittedName>
        <fullName evidence="1">Uncharacterized protein</fullName>
    </submittedName>
</protein>
<dbReference type="Proteomes" id="UP000193144">
    <property type="component" value="Unassembled WGS sequence"/>
</dbReference>
<sequence length="57" mass="5984">PKAARLAFVSSLENLIKISLRSRSPAAFLASKSSVASIVSFFAISNASALYPPIVFA</sequence>